<gene>
    <name evidence="1" type="ORF">Rcae01_06777</name>
</gene>
<evidence type="ECO:0000313" key="1">
    <source>
        <dbReference type="EMBL" id="GAA5511261.1"/>
    </source>
</evidence>
<sequence length="208" mass="23143">MTDTQHRPSWVIEQTLDASRFPCCGNANPFPFKCANCVHPMVLCCECDTLYTELPDVSATTVPEWNEWRCSKCDAKFSPDFFDSAEHRMTFDDWSRGGLDTFLAVPPLSDLYSMLIASTNQLADYLARNMQSTAKRHAYSVSNLASAIADCHPNAGDARRSSYLHSQSDTRKVALNAALEQTDPIVRAYAILGVSDSLTTQKPNYGEQ</sequence>
<proteinExistence type="predicted"/>
<comment type="caution">
    <text evidence="1">The sequence shown here is derived from an EMBL/GenBank/DDBJ whole genome shotgun (WGS) entry which is preliminary data.</text>
</comment>
<dbReference type="EMBL" id="BAABRO010000056">
    <property type="protein sequence ID" value="GAA5511261.1"/>
    <property type="molecule type" value="Genomic_DNA"/>
</dbReference>
<reference evidence="1 2" key="1">
    <citation type="submission" date="2024-02" db="EMBL/GenBank/DDBJ databases">
        <title>Rhodopirellula caenicola NBRC 110016.</title>
        <authorList>
            <person name="Ichikawa N."/>
            <person name="Katano-Makiyama Y."/>
            <person name="Hidaka K."/>
        </authorList>
    </citation>
    <scope>NUCLEOTIDE SEQUENCE [LARGE SCALE GENOMIC DNA]</scope>
    <source>
        <strain evidence="1 2">NBRC 110016</strain>
    </source>
</reference>
<accession>A0ABP9W1J4</accession>
<protein>
    <recommendedName>
        <fullName evidence="3">Double zinc ribbon</fullName>
    </recommendedName>
</protein>
<dbReference type="Proteomes" id="UP001416858">
    <property type="component" value="Unassembled WGS sequence"/>
</dbReference>
<name>A0ABP9W1J4_9BACT</name>
<evidence type="ECO:0000313" key="2">
    <source>
        <dbReference type="Proteomes" id="UP001416858"/>
    </source>
</evidence>
<keyword evidence="2" id="KW-1185">Reference proteome</keyword>
<evidence type="ECO:0008006" key="3">
    <source>
        <dbReference type="Google" id="ProtNLM"/>
    </source>
</evidence>
<organism evidence="1 2">
    <name type="scientific">Novipirellula caenicola</name>
    <dbReference type="NCBI Taxonomy" id="1536901"/>
    <lineage>
        <taxon>Bacteria</taxon>
        <taxon>Pseudomonadati</taxon>
        <taxon>Planctomycetota</taxon>
        <taxon>Planctomycetia</taxon>
        <taxon>Pirellulales</taxon>
        <taxon>Pirellulaceae</taxon>
        <taxon>Novipirellula</taxon>
    </lineage>
</organism>